<evidence type="ECO:0000259" key="1">
    <source>
        <dbReference type="Pfam" id="PF00079"/>
    </source>
</evidence>
<dbReference type="InterPro" id="IPR023796">
    <property type="entry name" value="Serpin_dom"/>
</dbReference>
<dbReference type="KEGG" id="nai:NECAME_00405"/>
<sequence length="64" mass="7103">MASGKIRNPQDLFKVSEEGTEAAAATGMVMMMRSRPISPDFFADQPFVYGIFHGEEPIFIGQFC</sequence>
<accession>W2TAZ2</accession>
<feature type="domain" description="Serpin" evidence="1">
    <location>
        <begin position="13"/>
        <end position="64"/>
    </location>
</feature>
<protein>
    <recommendedName>
        <fullName evidence="1">Serpin domain-containing protein</fullName>
    </recommendedName>
</protein>
<dbReference type="InterPro" id="IPR023795">
    <property type="entry name" value="Serpin_CS"/>
</dbReference>
<evidence type="ECO:0000313" key="2">
    <source>
        <dbReference type="EMBL" id="ETN79028.1"/>
    </source>
</evidence>
<name>W2TAZ2_NECAM</name>
<dbReference type="Gene3D" id="2.30.39.10">
    <property type="entry name" value="Alpha-1-antitrypsin, domain 1"/>
    <property type="match status" value="1"/>
</dbReference>
<dbReference type="SUPFAM" id="SSF56574">
    <property type="entry name" value="Serpins"/>
    <property type="match status" value="1"/>
</dbReference>
<dbReference type="Proteomes" id="UP000053676">
    <property type="component" value="Unassembled WGS sequence"/>
</dbReference>
<gene>
    <name evidence="2" type="ORF">NECAME_00405</name>
</gene>
<organism evidence="2 3">
    <name type="scientific">Necator americanus</name>
    <name type="common">Human hookworm</name>
    <dbReference type="NCBI Taxonomy" id="51031"/>
    <lineage>
        <taxon>Eukaryota</taxon>
        <taxon>Metazoa</taxon>
        <taxon>Ecdysozoa</taxon>
        <taxon>Nematoda</taxon>
        <taxon>Chromadorea</taxon>
        <taxon>Rhabditida</taxon>
        <taxon>Rhabditina</taxon>
        <taxon>Rhabditomorpha</taxon>
        <taxon>Strongyloidea</taxon>
        <taxon>Ancylostomatidae</taxon>
        <taxon>Bunostominae</taxon>
        <taxon>Necator</taxon>
    </lineage>
</organism>
<dbReference type="OrthoDB" id="5870562at2759"/>
<dbReference type="InterPro" id="IPR042185">
    <property type="entry name" value="Serpin_sf_2"/>
</dbReference>
<keyword evidence="3" id="KW-1185">Reference proteome</keyword>
<dbReference type="EMBL" id="KI659683">
    <property type="protein sequence ID" value="ETN79028.1"/>
    <property type="molecule type" value="Genomic_DNA"/>
</dbReference>
<dbReference type="InterPro" id="IPR036186">
    <property type="entry name" value="Serpin_sf"/>
</dbReference>
<reference evidence="3" key="1">
    <citation type="journal article" date="2014" name="Nat. Genet.">
        <title>Genome of the human hookworm Necator americanus.</title>
        <authorList>
            <person name="Tang Y.T."/>
            <person name="Gao X."/>
            <person name="Rosa B.A."/>
            <person name="Abubucker S."/>
            <person name="Hallsworth-Pepin K."/>
            <person name="Martin J."/>
            <person name="Tyagi R."/>
            <person name="Heizer E."/>
            <person name="Zhang X."/>
            <person name="Bhonagiri-Palsikar V."/>
            <person name="Minx P."/>
            <person name="Warren W.C."/>
            <person name="Wang Q."/>
            <person name="Zhan B."/>
            <person name="Hotez P.J."/>
            <person name="Sternberg P.W."/>
            <person name="Dougall A."/>
            <person name="Gaze S.T."/>
            <person name="Mulvenna J."/>
            <person name="Sotillo J."/>
            <person name="Ranganathan S."/>
            <person name="Rabelo E.M."/>
            <person name="Wilson R.K."/>
            <person name="Felgner P.L."/>
            <person name="Bethony J."/>
            <person name="Hawdon J.M."/>
            <person name="Gasser R.B."/>
            <person name="Loukas A."/>
            <person name="Mitreva M."/>
        </authorList>
    </citation>
    <scope>NUCLEOTIDE SEQUENCE [LARGE SCALE GENOMIC DNA]</scope>
</reference>
<proteinExistence type="predicted"/>
<evidence type="ECO:0000313" key="3">
    <source>
        <dbReference type="Proteomes" id="UP000053676"/>
    </source>
</evidence>
<dbReference type="Pfam" id="PF00079">
    <property type="entry name" value="Serpin"/>
    <property type="match status" value="1"/>
</dbReference>
<dbReference type="PROSITE" id="PS00284">
    <property type="entry name" value="SERPIN"/>
    <property type="match status" value="1"/>
</dbReference>
<dbReference type="AlphaFoldDB" id="W2TAZ2"/>